<protein>
    <submittedName>
        <fullName evidence="1">(raccoon dog) hypothetical protein</fullName>
    </submittedName>
</protein>
<comment type="caution">
    <text evidence="1">The sequence shown here is derived from an EMBL/GenBank/DDBJ whole genome shotgun (WGS) entry which is preliminary data.</text>
</comment>
<name>A0A811Y994_NYCPR</name>
<keyword evidence="2" id="KW-1185">Reference proteome</keyword>
<accession>A0A811Y994</accession>
<dbReference type="EMBL" id="CAJHUB010000671">
    <property type="protein sequence ID" value="CAD7673528.1"/>
    <property type="molecule type" value="Genomic_DNA"/>
</dbReference>
<reference evidence="1" key="1">
    <citation type="submission" date="2020-12" db="EMBL/GenBank/DDBJ databases">
        <authorList>
            <consortium name="Molecular Ecology Group"/>
        </authorList>
    </citation>
    <scope>NUCLEOTIDE SEQUENCE</scope>
    <source>
        <strain evidence="1">TBG_1078</strain>
    </source>
</reference>
<dbReference type="AlphaFoldDB" id="A0A811Y994"/>
<evidence type="ECO:0000313" key="1">
    <source>
        <dbReference type="EMBL" id="CAD7673528.1"/>
    </source>
</evidence>
<dbReference type="Proteomes" id="UP000645828">
    <property type="component" value="Unassembled WGS sequence"/>
</dbReference>
<gene>
    <name evidence="1" type="ORF">NYPRO_LOCUS6323</name>
</gene>
<evidence type="ECO:0000313" key="2">
    <source>
        <dbReference type="Proteomes" id="UP000645828"/>
    </source>
</evidence>
<organism evidence="1 2">
    <name type="scientific">Nyctereutes procyonoides</name>
    <name type="common">Raccoon dog</name>
    <name type="synonym">Canis procyonoides</name>
    <dbReference type="NCBI Taxonomy" id="34880"/>
    <lineage>
        <taxon>Eukaryota</taxon>
        <taxon>Metazoa</taxon>
        <taxon>Chordata</taxon>
        <taxon>Craniata</taxon>
        <taxon>Vertebrata</taxon>
        <taxon>Euteleostomi</taxon>
        <taxon>Mammalia</taxon>
        <taxon>Eutheria</taxon>
        <taxon>Laurasiatheria</taxon>
        <taxon>Carnivora</taxon>
        <taxon>Caniformia</taxon>
        <taxon>Canidae</taxon>
        <taxon>Nyctereutes</taxon>
    </lineage>
</organism>
<proteinExistence type="predicted"/>
<sequence length="217" mass="24345">MGAVYGVGRYKPVRRAKGEGPVGRLQRMRGIEQPPLCGQDHGYPGCSVYVCGGEGVVRGDRDWWIHLVSSPKKNKFLLILVLKNSPNLFHGTCGTTLALCLGMRAGERRPPPTTETTSCSRDHGIRYLTVFDCGLQEPHTVTKYNPGAHKHLALSKMYLMRMIPVILPKGSYLFPVPAGSISHNSTKNPDTILKRQKRRMQIPQRLSMSYLKRRTIY</sequence>